<sequence>MQAHPEYIESLYQQYLQNPDSVDSDWQAFFHGYDLGASREAGPEQSSQINKEIMVINLINEYRKRGHFFTRTNPVRERRKYTPTLDLENFGLSKSDLNTKFEAGHQIGLGSSTLQEILDHLNQTYCNSIGAEYMFVRSPERIKWLQEKMEKSRNTPQFSLADKKHILAKLTNAVVFENFLHTKYIGQKRFSLSGVESVIPGLDTIIEKGAELGVDEFVIGMAHRGRLNVLANILQKSYDEMFAEFEGNAFVEAVFAGDVKYHLGYSSDVKTRLDKNVHLNLIPNPSHLEAVGPVTQGVVRAKIDKRYNGDASKIVPILIHGDAAIAGQGIVYEVSQMSTLPGYHSGGTIHVVLNNQVGFTTNYIEGRSSTYCTDIAKVTLSPVFHVNADDVEAVVFAIQLAMEYRQTFRTDVYIDLLGYRRYGHNEADEPRFTQPKLYKTIAKHPDPCNIYVEKLLKDKTFTSDEMKDVEVSYREMLQQKLDVVRREGAKSTYTSFKGDWTGYRRPNSDDFHDSPETGVPLKSLRKMGTNILTIPDDFQVIPKIRRIYNTQKELLLKEGKCDWSIAEYLAYASLLTQGFSVRLSGQDSKRGTFAHRHSVILREDTEEQYIPLNNIALDQAPFFVYNSPLSEYGVMGFEFGYSSANPKTLTIWEAQFGDFVNGAQIIIDQFLSCSETKWKRNCGLVLYLPHGYEGQGPEHSSARMERFLELCAYNNMQVVNCTSAANFFHLLRRHMLFPFRMPLVVFTPKSLLRHPMCQSPLEELATGKFHMVIDDNVADVKKVKRILLCNGKVSYDLIKHQQDNNISDVAILRVEQLYPFPKKTLQTLFAQYKNAKEYVWVQEEPKNMGAWSFILRTWPFDNQIKVVSRHELAAPATGSNKQHQIEQKQLVENAFGKLS</sequence>
<dbReference type="GO" id="GO:0030976">
    <property type="term" value="F:thiamine pyrophosphate binding"/>
    <property type="evidence" value="ECO:0007669"/>
    <property type="project" value="InterPro"/>
</dbReference>
<dbReference type="AlphaFoldDB" id="A0A5S9F1T7"/>
<dbReference type="NCBIfam" id="TIGR00239">
    <property type="entry name" value="2oxo_dh_E1"/>
    <property type="match status" value="1"/>
</dbReference>
<dbReference type="InterPro" id="IPR029061">
    <property type="entry name" value="THDP-binding"/>
</dbReference>
<evidence type="ECO:0000256" key="3">
    <source>
        <dbReference type="ARBA" id="ARBA00006936"/>
    </source>
</evidence>
<dbReference type="Pfam" id="PF16078">
    <property type="entry name" value="2-oxogl_dehyd_N"/>
    <property type="match status" value="1"/>
</dbReference>
<dbReference type="EMBL" id="AP019860">
    <property type="protein sequence ID" value="BBM82957.1"/>
    <property type="molecule type" value="Genomic_DNA"/>
</dbReference>
<dbReference type="NCBIfam" id="NF008907">
    <property type="entry name" value="PRK12270.1"/>
    <property type="match status" value="1"/>
</dbReference>
<dbReference type="Gene3D" id="3.40.50.11610">
    <property type="entry name" value="Multifunctional 2-oxoglutarate metabolism enzyme, C-terminal domain"/>
    <property type="match status" value="1"/>
</dbReference>
<evidence type="ECO:0000313" key="8">
    <source>
        <dbReference type="EMBL" id="BBM82957.1"/>
    </source>
</evidence>
<keyword evidence="5" id="KW-0560">Oxidoreductase</keyword>
<organism evidence="8 9">
    <name type="scientific">Uabimicrobium amorphum</name>
    <dbReference type="NCBI Taxonomy" id="2596890"/>
    <lineage>
        <taxon>Bacteria</taxon>
        <taxon>Pseudomonadati</taxon>
        <taxon>Planctomycetota</taxon>
        <taxon>Candidatus Uabimicrobiia</taxon>
        <taxon>Candidatus Uabimicrobiales</taxon>
        <taxon>Candidatus Uabimicrobiaceae</taxon>
        <taxon>Candidatus Uabimicrobium</taxon>
    </lineage>
</organism>
<dbReference type="KEGG" id="uam:UABAM_01300"/>
<dbReference type="InterPro" id="IPR032106">
    <property type="entry name" value="2-oxogl_dehyd_N"/>
</dbReference>
<dbReference type="InterPro" id="IPR001017">
    <property type="entry name" value="DH_E1"/>
</dbReference>
<evidence type="ECO:0000259" key="7">
    <source>
        <dbReference type="SMART" id="SM00861"/>
    </source>
</evidence>
<dbReference type="Pfam" id="PF02779">
    <property type="entry name" value="Transket_pyr"/>
    <property type="match status" value="1"/>
</dbReference>
<protein>
    <recommendedName>
        <fullName evidence="4">oxoglutarate dehydrogenase (succinyl-transferring)</fullName>
        <ecNumber evidence="4">1.2.4.2</ecNumber>
    </recommendedName>
</protein>
<evidence type="ECO:0000256" key="4">
    <source>
        <dbReference type="ARBA" id="ARBA00012280"/>
    </source>
</evidence>
<comment type="function">
    <text evidence="2">E1 component of the 2-oxoglutarate dehydrogenase (OGDH) complex which catalyzes the decarboxylation of 2-oxoglutarate, the first step in the conversion of 2-oxoglutarate to succinyl-CoA and CO(2).</text>
</comment>
<accession>A0A5S9F1T7</accession>
<dbReference type="NCBIfam" id="NF006914">
    <property type="entry name" value="PRK09404.1"/>
    <property type="match status" value="1"/>
</dbReference>
<dbReference type="Proteomes" id="UP000326354">
    <property type="component" value="Chromosome"/>
</dbReference>
<comment type="cofactor">
    <cofactor evidence="1">
        <name>thiamine diphosphate</name>
        <dbReference type="ChEBI" id="CHEBI:58937"/>
    </cofactor>
</comment>
<dbReference type="InterPro" id="IPR042179">
    <property type="entry name" value="KGD_C_sf"/>
</dbReference>
<comment type="similarity">
    <text evidence="3">Belongs to the alpha-ketoglutarate dehydrogenase family.</text>
</comment>
<feature type="domain" description="Transketolase-like pyrimidine-binding" evidence="7">
    <location>
        <begin position="561"/>
        <end position="754"/>
    </location>
</feature>
<dbReference type="Pfam" id="PF16870">
    <property type="entry name" value="OxoGdeHyase_C"/>
    <property type="match status" value="1"/>
</dbReference>
<dbReference type="Gene3D" id="3.40.50.970">
    <property type="match status" value="1"/>
</dbReference>
<evidence type="ECO:0000256" key="2">
    <source>
        <dbReference type="ARBA" id="ARBA00003906"/>
    </source>
</evidence>
<dbReference type="InterPro" id="IPR031717">
    <property type="entry name" value="ODO-1/KGD_C"/>
</dbReference>
<dbReference type="InterPro" id="IPR005475">
    <property type="entry name" value="Transketolase-like_Pyr-bd"/>
</dbReference>
<dbReference type="GO" id="GO:0006099">
    <property type="term" value="P:tricarboxylic acid cycle"/>
    <property type="evidence" value="ECO:0007669"/>
    <property type="project" value="TreeGrafter"/>
</dbReference>
<dbReference type="SMART" id="SM00861">
    <property type="entry name" value="Transket_pyr"/>
    <property type="match status" value="1"/>
</dbReference>
<dbReference type="GO" id="GO:0004591">
    <property type="term" value="F:oxoglutarate dehydrogenase (succinyl-transferring) activity"/>
    <property type="evidence" value="ECO:0007669"/>
    <property type="project" value="UniProtKB-EC"/>
</dbReference>
<dbReference type="CDD" id="cd02016">
    <property type="entry name" value="TPP_E1_OGDC_like"/>
    <property type="match status" value="1"/>
</dbReference>
<keyword evidence="9" id="KW-1185">Reference proteome</keyword>
<dbReference type="InterPro" id="IPR011603">
    <property type="entry name" value="2oxoglutarate_DH_E1"/>
</dbReference>
<evidence type="ECO:0000256" key="1">
    <source>
        <dbReference type="ARBA" id="ARBA00001964"/>
    </source>
</evidence>
<dbReference type="GO" id="GO:0045252">
    <property type="term" value="C:oxoglutarate dehydrogenase complex"/>
    <property type="evidence" value="ECO:0007669"/>
    <property type="project" value="TreeGrafter"/>
</dbReference>
<dbReference type="SUPFAM" id="SSF52518">
    <property type="entry name" value="Thiamin diphosphate-binding fold (THDP-binding)"/>
    <property type="match status" value="2"/>
</dbReference>
<evidence type="ECO:0000256" key="6">
    <source>
        <dbReference type="ARBA" id="ARBA00023052"/>
    </source>
</evidence>
<evidence type="ECO:0000313" key="9">
    <source>
        <dbReference type="Proteomes" id="UP000326354"/>
    </source>
</evidence>
<dbReference type="Gene3D" id="3.40.50.12470">
    <property type="match status" value="1"/>
</dbReference>
<proteinExistence type="inferred from homology"/>
<dbReference type="PANTHER" id="PTHR23152:SF4">
    <property type="entry name" value="2-OXOADIPATE DEHYDROGENASE COMPLEX COMPONENT E1"/>
    <property type="match status" value="1"/>
</dbReference>
<dbReference type="PIRSF" id="PIRSF000157">
    <property type="entry name" value="Oxoglu_dh_E1"/>
    <property type="match status" value="1"/>
</dbReference>
<dbReference type="GO" id="GO:0005829">
    <property type="term" value="C:cytosol"/>
    <property type="evidence" value="ECO:0007669"/>
    <property type="project" value="TreeGrafter"/>
</dbReference>
<gene>
    <name evidence="8" type="ORF">UABAM_01300</name>
</gene>
<dbReference type="EC" id="1.2.4.2" evidence="4"/>
<name>A0A5S9F1T7_UABAM</name>
<dbReference type="Gene3D" id="1.10.287.1150">
    <property type="entry name" value="TPP helical domain"/>
    <property type="match status" value="1"/>
</dbReference>
<keyword evidence="6" id="KW-0786">Thiamine pyrophosphate</keyword>
<reference evidence="8 9" key="1">
    <citation type="submission" date="2019-08" db="EMBL/GenBank/DDBJ databases">
        <title>Complete genome sequence of Candidatus Uab amorphum.</title>
        <authorList>
            <person name="Shiratori T."/>
            <person name="Suzuki S."/>
            <person name="Kakizawa Y."/>
            <person name="Ishida K."/>
        </authorList>
    </citation>
    <scope>NUCLEOTIDE SEQUENCE [LARGE SCALE GENOMIC DNA]</scope>
    <source>
        <strain evidence="8 9">SRT547</strain>
    </source>
</reference>
<dbReference type="Pfam" id="PF00676">
    <property type="entry name" value="E1_dh"/>
    <property type="match status" value="1"/>
</dbReference>
<dbReference type="PANTHER" id="PTHR23152">
    <property type="entry name" value="2-OXOGLUTARATE DEHYDROGENASE"/>
    <property type="match status" value="1"/>
</dbReference>
<evidence type="ECO:0000256" key="5">
    <source>
        <dbReference type="ARBA" id="ARBA00023002"/>
    </source>
</evidence>